<keyword evidence="5 11" id="KW-0963">Cytoplasm</keyword>
<dbReference type="FunFam" id="1.25.10.10:FF:000355">
    <property type="entry name" value="Exportin-T"/>
    <property type="match status" value="1"/>
</dbReference>
<evidence type="ECO:0000256" key="6">
    <source>
        <dbReference type="ARBA" id="ARBA00022555"/>
    </source>
</evidence>
<evidence type="ECO:0000256" key="8">
    <source>
        <dbReference type="ARBA" id="ARBA00022884"/>
    </source>
</evidence>
<comment type="similarity">
    <text evidence="2 11">Belongs to the exportin family.</text>
</comment>
<keyword evidence="8 11" id="KW-0694">RNA-binding</keyword>
<dbReference type="InterPro" id="IPR013598">
    <property type="entry name" value="Exportin-1/Importin-b-like"/>
</dbReference>
<evidence type="ECO:0000256" key="5">
    <source>
        <dbReference type="ARBA" id="ARBA00022490"/>
    </source>
</evidence>
<dbReference type="OrthoDB" id="26399at2759"/>
<dbReference type="Pfam" id="PF08389">
    <property type="entry name" value="Xpo1"/>
    <property type="match status" value="1"/>
</dbReference>
<evidence type="ECO:0000256" key="11">
    <source>
        <dbReference type="RuleBase" id="RU366037"/>
    </source>
</evidence>
<organism evidence="14 15">
    <name type="scientific">Peltaster fructicola</name>
    <dbReference type="NCBI Taxonomy" id="286661"/>
    <lineage>
        <taxon>Eukaryota</taxon>
        <taxon>Fungi</taxon>
        <taxon>Dikarya</taxon>
        <taxon>Ascomycota</taxon>
        <taxon>Pezizomycotina</taxon>
        <taxon>Dothideomycetes</taxon>
        <taxon>Dothideomycetes incertae sedis</taxon>
        <taxon>Peltaster</taxon>
    </lineage>
</organism>
<evidence type="ECO:0000313" key="14">
    <source>
        <dbReference type="EMBL" id="QIW97564.1"/>
    </source>
</evidence>
<dbReference type="GO" id="GO:0016363">
    <property type="term" value="C:nuclear matrix"/>
    <property type="evidence" value="ECO:0007669"/>
    <property type="project" value="TreeGrafter"/>
</dbReference>
<dbReference type="EMBL" id="CP051140">
    <property type="protein sequence ID" value="QIW97564.1"/>
    <property type="molecule type" value="Genomic_DNA"/>
</dbReference>
<keyword evidence="7" id="KW-0819">tRNA processing</keyword>
<evidence type="ECO:0000259" key="13">
    <source>
        <dbReference type="Pfam" id="PF19282"/>
    </source>
</evidence>
<dbReference type="InterPro" id="IPR016024">
    <property type="entry name" value="ARM-type_fold"/>
</dbReference>
<evidence type="ECO:0000256" key="1">
    <source>
        <dbReference type="ARBA" id="ARBA00004496"/>
    </source>
</evidence>
<dbReference type="Proteomes" id="UP000503462">
    <property type="component" value="Chromosome 2"/>
</dbReference>
<dbReference type="PANTHER" id="PTHR15952">
    <property type="entry name" value="EXPORTIN-T/LOS1"/>
    <property type="match status" value="1"/>
</dbReference>
<sequence>MEQQVENAIELAFSPTTDQNLKVQAYDFLNQVRQDLDGWRVSLALFARQPPPSEVVRLVSLEVVNNAVQTRNLAQQDLVHTKTLCMDYVRQHYTGAGQLRDNASIQNKLAQTLTYLFIQLYDTQWPGFFDELKAVCGSEQEIGISHPVATAFFLRILGSVHDEIADVLIPRSQEEHKRSTELKDLVRVRDANKIAVTWQEILSRWRQIDLSLVEMCLRTVAKWVSWIDIWLVVNESIQTALLDLAGQQGSFDADSKEAKVRDAAIDTFTETVAKKMAPNDKIGLIRGLNLGAIVGQLVTSSGLAATKGTSVYDTDLAETVAKLVNNIVLDIVRILDADSTNPDIRTNADELLQTFMPFLLRFFSDEYDEVCSTVIPALTDLITMFRRFAKAKGALLEQYKRLLQPILDAVITKMRYDETLSWGEEDDQTDEAEFQELRKRLYVLQQTIAAVDETLYIETVGKVVAHNLESVHQADWRDIDLALHEMYLFGELAVKNGGIYAKSVPSSVASQHLIRMMDKLVESDLASYPHPAIQLNYMEICVRYVQYFEHHPDAVSNSVANFIRLAHSTHVKVRLRAWYLLQRYTKFLRTKLSAAAQDIVQALGDLLVIKAEAPSDRDDGDVSSEDNDQSADAVFSSQLFLFEAVGCVASTTTVPLETKVQVAGAVIGPLSADIKRTLDLAKGGDTLAVLQIHHIIMAFGSLANGYSDWTPGQKNGGPPDSAVSMKFVEASEAVLDALAALSGSLEIRTAARHSFSRFMGVLGVHIFPQLPRWIEGLLSSASTNDEMAMFLRLLGQVVYGFNTEIFDILDQLLSPLLQKVFAGLSSPVGGTDDEIQLKELKQQYLNFLLVIMNHNLGSVLVSAANQGTFDALLNTVMVFAVDPTDPANARLAFSVLTLITSVWGGPDITTDQASAPQLAGFDGFLLSSLAPLPWRLISSSGFNAADAQMRSVLQEAAGLQWTVLRKCGARYSDQLRSELQGLGVRDEGTESYMKSISADLPGFKKFFAGFVQSAK</sequence>
<keyword evidence="6 11" id="KW-0820">tRNA-binding</keyword>
<evidence type="ECO:0000256" key="2">
    <source>
        <dbReference type="ARBA" id="ARBA00009466"/>
    </source>
</evidence>
<name>A0A6H0XSE6_9PEZI</name>
<evidence type="ECO:0000256" key="9">
    <source>
        <dbReference type="ARBA" id="ARBA00023242"/>
    </source>
</evidence>
<evidence type="ECO:0000259" key="12">
    <source>
        <dbReference type="Pfam" id="PF08389"/>
    </source>
</evidence>
<dbReference type="PANTHER" id="PTHR15952:SF11">
    <property type="entry name" value="EXPORTIN-T"/>
    <property type="match status" value="1"/>
</dbReference>
<dbReference type="AlphaFoldDB" id="A0A6H0XSE6"/>
<keyword evidence="4 11" id="KW-0813">Transport</keyword>
<evidence type="ECO:0000256" key="7">
    <source>
        <dbReference type="ARBA" id="ARBA00022694"/>
    </source>
</evidence>
<dbReference type="GO" id="GO:0005643">
    <property type="term" value="C:nuclear pore"/>
    <property type="evidence" value="ECO:0007669"/>
    <property type="project" value="TreeGrafter"/>
</dbReference>
<keyword evidence="15" id="KW-1185">Reference proteome</keyword>
<comment type="subcellular location">
    <subcellularLocation>
        <location evidence="1 11">Cytoplasm</location>
    </subcellularLocation>
    <subcellularLocation>
        <location evidence="11">Nucleus</location>
    </subcellularLocation>
    <text evidence="11">Shuttles between the nucleus and the cytoplasm.</text>
</comment>
<proteinExistence type="inferred from homology"/>
<dbReference type="GO" id="GO:0031267">
    <property type="term" value="F:small GTPase binding"/>
    <property type="evidence" value="ECO:0007669"/>
    <property type="project" value="InterPro"/>
</dbReference>
<evidence type="ECO:0000313" key="15">
    <source>
        <dbReference type="Proteomes" id="UP000503462"/>
    </source>
</evidence>
<dbReference type="InterPro" id="IPR011989">
    <property type="entry name" value="ARM-like"/>
</dbReference>
<dbReference type="Gene3D" id="1.25.10.10">
    <property type="entry name" value="Leucine-rich Repeat Variant"/>
    <property type="match status" value="1"/>
</dbReference>
<evidence type="ECO:0000256" key="4">
    <source>
        <dbReference type="ARBA" id="ARBA00022448"/>
    </source>
</evidence>
<evidence type="ECO:0000256" key="10">
    <source>
        <dbReference type="ARBA" id="ARBA00025147"/>
    </source>
</evidence>
<feature type="domain" description="Exportin-1/Importin-beta-like" evidence="12">
    <location>
        <begin position="105"/>
        <end position="256"/>
    </location>
</feature>
<accession>A0A6H0XSE6</accession>
<dbReference type="InterPro" id="IPR040017">
    <property type="entry name" value="XPOT"/>
</dbReference>
<feature type="domain" description="Exportin-T C-terminal" evidence="13">
    <location>
        <begin position="344"/>
        <end position="1014"/>
    </location>
</feature>
<dbReference type="InterPro" id="IPR045546">
    <property type="entry name" value="Exportin-T_C"/>
</dbReference>
<dbReference type="GO" id="GO:0008033">
    <property type="term" value="P:tRNA processing"/>
    <property type="evidence" value="ECO:0007669"/>
    <property type="project" value="UniProtKB-KW"/>
</dbReference>
<reference evidence="14 15" key="1">
    <citation type="journal article" date="2016" name="Sci. Rep.">
        <title>Peltaster fructicola genome reveals evolution from an invasive phytopathogen to an ectophytic parasite.</title>
        <authorList>
            <person name="Xu C."/>
            <person name="Chen H."/>
            <person name="Gleason M.L."/>
            <person name="Xu J.R."/>
            <person name="Liu H."/>
            <person name="Zhang R."/>
            <person name="Sun G."/>
        </authorList>
    </citation>
    <scope>NUCLEOTIDE SEQUENCE [LARGE SCALE GENOMIC DNA]</scope>
    <source>
        <strain evidence="14 15">LNHT1506</strain>
    </source>
</reference>
<dbReference type="SUPFAM" id="SSF48371">
    <property type="entry name" value="ARM repeat"/>
    <property type="match status" value="1"/>
</dbReference>
<dbReference type="Pfam" id="PF19282">
    <property type="entry name" value="Exportin-T"/>
    <property type="match status" value="1"/>
</dbReference>
<protein>
    <recommendedName>
        <fullName evidence="3 11">Exportin-T</fullName>
    </recommendedName>
    <alternativeName>
        <fullName evidence="11">Exportin(tRNA)</fullName>
    </alternativeName>
    <alternativeName>
        <fullName evidence="11">tRNA exportin</fullName>
    </alternativeName>
</protein>
<dbReference type="GO" id="GO:0071528">
    <property type="term" value="P:tRNA re-export from nucleus"/>
    <property type="evidence" value="ECO:0007669"/>
    <property type="project" value="UniProtKB-UniRule"/>
</dbReference>
<keyword evidence="9 11" id="KW-0539">Nucleus</keyword>
<dbReference type="GO" id="GO:0000049">
    <property type="term" value="F:tRNA binding"/>
    <property type="evidence" value="ECO:0007669"/>
    <property type="project" value="UniProtKB-UniRule"/>
</dbReference>
<comment type="function">
    <text evidence="10">tRNA nucleus export receptor which facilitates tRNA translocation across the nuclear pore complex. Involved in pre-tRNA splicing, probably by affecting the interaction of pre-tRNA with splicing endonuclease.</text>
</comment>
<evidence type="ECO:0000256" key="3">
    <source>
        <dbReference type="ARBA" id="ARBA00018928"/>
    </source>
</evidence>
<gene>
    <name evidence="14" type="ORF">AMS68_003082</name>
</gene>
<dbReference type="GO" id="GO:0005737">
    <property type="term" value="C:cytoplasm"/>
    <property type="evidence" value="ECO:0007669"/>
    <property type="project" value="UniProtKB-SubCell"/>
</dbReference>